<gene>
    <name evidence="2" type="ORF">PGQ11_014908</name>
</gene>
<dbReference type="EMBL" id="JAPCWZ010000010">
    <property type="protein sequence ID" value="KAK8848428.1"/>
    <property type="molecule type" value="Genomic_DNA"/>
</dbReference>
<protein>
    <submittedName>
        <fullName evidence="2">Uncharacterized protein</fullName>
    </submittedName>
</protein>
<name>A0ABR2HKF0_9PEZI</name>
<sequence length="71" mass="7745">MPPGARAARQASARRRRVLKEHTRSMPQQVQDACYPCISSFAYEYKPTGAPPEIACVYDGPRSSACGSKEG</sequence>
<feature type="compositionally biased region" description="Low complexity" evidence="1">
    <location>
        <begin position="1"/>
        <end position="11"/>
    </location>
</feature>
<proteinExistence type="predicted"/>
<dbReference type="Proteomes" id="UP001390339">
    <property type="component" value="Unassembled WGS sequence"/>
</dbReference>
<comment type="caution">
    <text evidence="2">The sequence shown here is derived from an EMBL/GenBank/DDBJ whole genome shotgun (WGS) entry which is preliminary data.</text>
</comment>
<evidence type="ECO:0000313" key="2">
    <source>
        <dbReference type="EMBL" id="KAK8848428.1"/>
    </source>
</evidence>
<keyword evidence="3" id="KW-1185">Reference proteome</keyword>
<feature type="region of interest" description="Disordered" evidence="1">
    <location>
        <begin position="1"/>
        <end position="27"/>
    </location>
</feature>
<evidence type="ECO:0000313" key="3">
    <source>
        <dbReference type="Proteomes" id="UP001390339"/>
    </source>
</evidence>
<reference evidence="2 3" key="1">
    <citation type="journal article" date="2024" name="IMA Fungus">
        <title>Apiospora arundinis, a panoply of carbohydrate-active enzymes and secondary metabolites.</title>
        <authorList>
            <person name="Sorensen T."/>
            <person name="Petersen C."/>
            <person name="Muurmann A.T."/>
            <person name="Christiansen J.V."/>
            <person name="Brundto M.L."/>
            <person name="Overgaard C.K."/>
            <person name="Boysen A.T."/>
            <person name="Wollenberg R.D."/>
            <person name="Larsen T.O."/>
            <person name="Sorensen J.L."/>
            <person name="Nielsen K.L."/>
            <person name="Sondergaard T.E."/>
        </authorList>
    </citation>
    <scope>NUCLEOTIDE SEQUENCE [LARGE SCALE GENOMIC DNA]</scope>
    <source>
        <strain evidence="2 3">AAU 773</strain>
    </source>
</reference>
<organism evidence="2 3">
    <name type="scientific">Apiospora arundinis</name>
    <dbReference type="NCBI Taxonomy" id="335852"/>
    <lineage>
        <taxon>Eukaryota</taxon>
        <taxon>Fungi</taxon>
        <taxon>Dikarya</taxon>
        <taxon>Ascomycota</taxon>
        <taxon>Pezizomycotina</taxon>
        <taxon>Sordariomycetes</taxon>
        <taxon>Xylariomycetidae</taxon>
        <taxon>Amphisphaeriales</taxon>
        <taxon>Apiosporaceae</taxon>
        <taxon>Apiospora</taxon>
    </lineage>
</organism>
<accession>A0ABR2HKF0</accession>
<evidence type="ECO:0000256" key="1">
    <source>
        <dbReference type="SAM" id="MobiDB-lite"/>
    </source>
</evidence>